<keyword evidence="2" id="KW-0963">Cytoplasm</keyword>
<dbReference type="PROSITE" id="PS01334">
    <property type="entry name" value="PYRASE_CYS"/>
    <property type="match status" value="1"/>
</dbReference>
<protein>
    <submittedName>
        <fullName evidence="7">Pyrrolidone-carboxylate peptidase (5-oxoprolyl-peptidase) (Pyroglutamyl-peptidase I) (PGP-I) (Pyrase)</fullName>
        <ecNumber evidence="7">3.4.19.3</ecNumber>
    </submittedName>
</protein>
<keyword evidence="5" id="KW-0788">Thiol protease</keyword>
<evidence type="ECO:0000256" key="4">
    <source>
        <dbReference type="ARBA" id="ARBA00022801"/>
    </source>
</evidence>
<dbReference type="PIRSF" id="PIRSF015592">
    <property type="entry name" value="Prld-crbxl_pptds"/>
    <property type="match status" value="1"/>
</dbReference>
<name>E6Q4X6_9ZZZZ</name>
<dbReference type="CDD" id="cd00501">
    <property type="entry name" value="Peptidase_C15"/>
    <property type="match status" value="1"/>
</dbReference>
<dbReference type="GO" id="GO:0005829">
    <property type="term" value="C:cytosol"/>
    <property type="evidence" value="ECO:0007669"/>
    <property type="project" value="InterPro"/>
</dbReference>
<dbReference type="InterPro" id="IPR016125">
    <property type="entry name" value="Peptidase_C15-like"/>
</dbReference>
<dbReference type="EC" id="3.4.19.3" evidence="7"/>
<dbReference type="SMR" id="E6Q4X6"/>
<dbReference type="SUPFAM" id="SSF53182">
    <property type="entry name" value="Pyrrolidone carboxyl peptidase (pyroglutamate aminopeptidase)"/>
    <property type="match status" value="1"/>
</dbReference>
<keyword evidence="4 7" id="KW-0378">Hydrolase</keyword>
<proteinExistence type="inferred from homology"/>
<dbReference type="PANTHER" id="PTHR23402">
    <property type="entry name" value="PROTEASE FAMILY C15 PYROGLUTAMYL-PEPTIDASE I-RELATED"/>
    <property type="match status" value="1"/>
</dbReference>
<gene>
    <name evidence="7" type="primary">pcp</name>
    <name evidence="7" type="ORF">CARN4_0962</name>
</gene>
<comment type="caution">
    <text evidence="7">The sequence shown here is derived from an EMBL/GenBank/DDBJ whole genome shotgun (WGS) entry which is preliminary data.</text>
</comment>
<evidence type="ECO:0000313" key="7">
    <source>
        <dbReference type="EMBL" id="CBI02237.1"/>
    </source>
</evidence>
<dbReference type="InterPro" id="IPR036440">
    <property type="entry name" value="Peptidase_C15-like_sf"/>
</dbReference>
<dbReference type="InterPro" id="IPR000816">
    <property type="entry name" value="Peptidase_C15"/>
</dbReference>
<dbReference type="Gene3D" id="3.40.630.20">
    <property type="entry name" value="Peptidase C15, pyroglutamyl peptidase I-like"/>
    <property type="match status" value="1"/>
</dbReference>
<keyword evidence="3" id="KW-0645">Protease</keyword>
<evidence type="ECO:0000256" key="1">
    <source>
        <dbReference type="ARBA" id="ARBA00006641"/>
    </source>
</evidence>
<comment type="similarity">
    <text evidence="1">Belongs to the peptidase C15 family.</text>
</comment>
<sequence>MSNRVLVTGFEPFGGDKVNPSELVARSLDGRLIAGRPISVAILPVETRSLHDRLELLRLEEEPEIIVLLGQAGGRSALALERVAVNVLDFEVPDNVGVLRKNEPIARGGPDARLSNLPFEKIVAAWIEIGVPGYVSNSAGTYICNQALYELLALSESSTPPVLVGLVHLPFLPAQAIAAGPETHPSMSFDLMKKGVEQIIETIVPWVENRGAESAAQPRERTSRMWIPRGVKEAER</sequence>
<dbReference type="GO" id="GO:0006508">
    <property type="term" value="P:proteolysis"/>
    <property type="evidence" value="ECO:0007669"/>
    <property type="project" value="UniProtKB-KW"/>
</dbReference>
<feature type="region of interest" description="Disordered" evidence="6">
    <location>
        <begin position="212"/>
        <end position="236"/>
    </location>
</feature>
<dbReference type="PANTHER" id="PTHR23402:SF1">
    <property type="entry name" value="PYROGLUTAMYL-PEPTIDASE I"/>
    <property type="match status" value="1"/>
</dbReference>
<accession>E6Q4X6</accession>
<dbReference type="PRINTS" id="PR00706">
    <property type="entry name" value="PYROGLUPTASE"/>
</dbReference>
<organism evidence="7">
    <name type="scientific">mine drainage metagenome</name>
    <dbReference type="NCBI Taxonomy" id="410659"/>
    <lineage>
        <taxon>unclassified sequences</taxon>
        <taxon>metagenomes</taxon>
        <taxon>ecological metagenomes</taxon>
    </lineage>
</organism>
<reference evidence="7" key="1">
    <citation type="submission" date="2009-10" db="EMBL/GenBank/DDBJ databases">
        <title>Diversity of trophic interactions inside an arsenic-rich microbial ecosystem.</title>
        <authorList>
            <person name="Bertin P.N."/>
            <person name="Heinrich-Salmeron A."/>
            <person name="Pelletier E."/>
            <person name="Goulhen-Chollet F."/>
            <person name="Arsene-Ploetze F."/>
            <person name="Gallien S."/>
            <person name="Calteau A."/>
            <person name="Vallenet D."/>
            <person name="Casiot C."/>
            <person name="Chane-Woon-Ming B."/>
            <person name="Giloteaux L."/>
            <person name="Barakat M."/>
            <person name="Bonnefoy V."/>
            <person name="Bruneel O."/>
            <person name="Chandler M."/>
            <person name="Cleiss J."/>
            <person name="Duran R."/>
            <person name="Elbaz-Poulichet F."/>
            <person name="Fonknechten N."/>
            <person name="Lauga B."/>
            <person name="Mornico D."/>
            <person name="Ortet P."/>
            <person name="Schaeffer C."/>
            <person name="Siguier P."/>
            <person name="Alexander Thil Smith A."/>
            <person name="Van Dorsselaer A."/>
            <person name="Weissenbach J."/>
            <person name="Medigue C."/>
            <person name="Le Paslier D."/>
        </authorList>
    </citation>
    <scope>NUCLEOTIDE SEQUENCE</scope>
</reference>
<dbReference type="EMBL" id="CABO01000032">
    <property type="protein sequence ID" value="CBI02237.1"/>
    <property type="molecule type" value="Genomic_DNA"/>
</dbReference>
<dbReference type="Pfam" id="PF01470">
    <property type="entry name" value="Peptidase_C15"/>
    <property type="match status" value="1"/>
</dbReference>
<evidence type="ECO:0000256" key="3">
    <source>
        <dbReference type="ARBA" id="ARBA00022670"/>
    </source>
</evidence>
<evidence type="ECO:0000256" key="5">
    <source>
        <dbReference type="ARBA" id="ARBA00022807"/>
    </source>
</evidence>
<evidence type="ECO:0000256" key="2">
    <source>
        <dbReference type="ARBA" id="ARBA00022490"/>
    </source>
</evidence>
<dbReference type="GO" id="GO:0016920">
    <property type="term" value="F:pyroglutamyl-peptidase activity"/>
    <property type="evidence" value="ECO:0007669"/>
    <property type="project" value="UniProtKB-EC"/>
</dbReference>
<evidence type="ECO:0000256" key="6">
    <source>
        <dbReference type="SAM" id="MobiDB-lite"/>
    </source>
</evidence>
<dbReference type="AlphaFoldDB" id="E6Q4X6"/>
<dbReference type="InterPro" id="IPR033694">
    <property type="entry name" value="PGPEP1_Cys_AS"/>
</dbReference>